<evidence type="ECO:0000313" key="3">
    <source>
        <dbReference type="EMBL" id="CAB4713991.1"/>
    </source>
</evidence>
<dbReference type="AlphaFoldDB" id="A0A6J6QQB7"/>
<protein>
    <submittedName>
        <fullName evidence="3">Unannotated protein</fullName>
    </submittedName>
</protein>
<dbReference type="InterPro" id="IPR011042">
    <property type="entry name" value="6-blade_b-propeller_TolB-like"/>
</dbReference>
<evidence type="ECO:0000313" key="5">
    <source>
        <dbReference type="EMBL" id="CAB4842957.1"/>
    </source>
</evidence>
<reference evidence="3" key="1">
    <citation type="submission" date="2020-05" db="EMBL/GenBank/DDBJ databases">
        <authorList>
            <person name="Chiriac C."/>
            <person name="Salcher M."/>
            <person name="Ghai R."/>
            <person name="Kavagutti S V."/>
        </authorList>
    </citation>
    <scope>NUCLEOTIDE SEQUENCE</scope>
</reference>
<dbReference type="EMBL" id="CAFBOJ010000097">
    <property type="protein sequence ID" value="CAB4983966.1"/>
    <property type="molecule type" value="Genomic_DNA"/>
</dbReference>
<dbReference type="EMBL" id="CAEZYB010000161">
    <property type="protein sequence ID" value="CAB4713991.1"/>
    <property type="molecule type" value="Genomic_DNA"/>
</dbReference>
<dbReference type="PANTHER" id="PTHR36842">
    <property type="entry name" value="PROTEIN TOLB HOMOLOG"/>
    <property type="match status" value="1"/>
</dbReference>
<evidence type="ECO:0000313" key="2">
    <source>
        <dbReference type="EMBL" id="CAB4659083.1"/>
    </source>
</evidence>
<dbReference type="Gene3D" id="2.120.10.30">
    <property type="entry name" value="TolB, C-terminal domain"/>
    <property type="match status" value="1"/>
</dbReference>
<dbReference type="PANTHER" id="PTHR36842:SF1">
    <property type="entry name" value="PROTEIN TOLB"/>
    <property type="match status" value="1"/>
</dbReference>
<accession>A0A6J6QQB7</accession>
<keyword evidence="1" id="KW-0472">Membrane</keyword>
<proteinExistence type="predicted"/>
<dbReference type="EMBL" id="CAEZWO010000048">
    <property type="protein sequence ID" value="CAB4659083.1"/>
    <property type="molecule type" value="Genomic_DNA"/>
</dbReference>
<evidence type="ECO:0000256" key="1">
    <source>
        <dbReference type="SAM" id="Phobius"/>
    </source>
</evidence>
<dbReference type="SUPFAM" id="SSF82171">
    <property type="entry name" value="DPP6 N-terminal domain-like"/>
    <property type="match status" value="1"/>
</dbReference>
<keyword evidence="1" id="KW-1133">Transmembrane helix</keyword>
<keyword evidence="1" id="KW-0812">Transmembrane</keyword>
<gene>
    <name evidence="2" type="ORF">UFOPK2254_00629</name>
    <name evidence="3" type="ORF">UFOPK2646_01122</name>
    <name evidence="4" type="ORF">UFOPK3197_01046</name>
    <name evidence="5" type="ORF">UFOPK3241_00756</name>
    <name evidence="6" type="ORF">UFOPK3937_00892</name>
</gene>
<evidence type="ECO:0000313" key="4">
    <source>
        <dbReference type="EMBL" id="CAB4832400.1"/>
    </source>
</evidence>
<evidence type="ECO:0000313" key="6">
    <source>
        <dbReference type="EMBL" id="CAB4983966.1"/>
    </source>
</evidence>
<sequence>MYYSCHYLGADSQLARAVVLGNLPICVRLPYIYFEARQEPVGVRYMAGRVVAVRVVVALIVLAVAITFLKPFDSGAQKGPLTKSSLNLKGVLLYHRYTSYSAWDSNLWMMDLTTGALAQVNKNWTSVLSPMNAHFSADGKSMVFMGSQSGLVENDWDVFISHWDGGTWAEPINLTGLNGKRDEDPKFSPNGETVIYKENGVLATMGIDGSSKTYLTVGKPESSMPYFAKNGKDILFERNNLIMLLKDGQEKTLWAQEGLNAYYPIGMDDERYLFTQVQASRHDRLMIGYYDGREAQPLFFNSDTWDTSDPYPYEDGKRYIFYVSGDVSVIQGGYNLMVADLKNKVVASMGIMNPEANSNLEELGPAWSANGKFPKN</sequence>
<dbReference type="EMBL" id="CAFAZX010000036">
    <property type="protein sequence ID" value="CAB4842957.1"/>
    <property type="molecule type" value="Genomic_DNA"/>
</dbReference>
<dbReference type="EMBL" id="CAFABI010000136">
    <property type="protein sequence ID" value="CAB4832400.1"/>
    <property type="molecule type" value="Genomic_DNA"/>
</dbReference>
<organism evidence="3">
    <name type="scientific">freshwater metagenome</name>
    <dbReference type="NCBI Taxonomy" id="449393"/>
    <lineage>
        <taxon>unclassified sequences</taxon>
        <taxon>metagenomes</taxon>
        <taxon>ecological metagenomes</taxon>
    </lineage>
</organism>
<feature type="transmembrane region" description="Helical" evidence="1">
    <location>
        <begin position="46"/>
        <end position="69"/>
    </location>
</feature>
<name>A0A6J6QQB7_9ZZZZ</name>